<dbReference type="HAMAP" id="MF_01924">
    <property type="entry name" value="A_A_dipeptidase"/>
    <property type="match status" value="1"/>
</dbReference>
<dbReference type="PATRIC" id="fig|1423807.3.peg.1037"/>
<name>A0A0R1VZP4_9LACO</name>
<dbReference type="GO" id="GO:0046872">
    <property type="term" value="F:metal ion binding"/>
    <property type="evidence" value="ECO:0007669"/>
    <property type="project" value="UniProtKB-KW"/>
</dbReference>
<comment type="caution">
    <text evidence="11">The sequence shown here is derived from an EMBL/GenBank/DDBJ whole genome shotgun (WGS) entry which is preliminary data.</text>
</comment>
<keyword evidence="2 9" id="KW-0645">Protease</keyword>
<evidence type="ECO:0000256" key="2">
    <source>
        <dbReference type="ARBA" id="ARBA00022670"/>
    </source>
</evidence>
<dbReference type="EMBL" id="AZGF01000023">
    <property type="protein sequence ID" value="KRM10986.1"/>
    <property type="molecule type" value="Genomic_DNA"/>
</dbReference>
<keyword evidence="6 9" id="KW-0224">Dipeptidase</keyword>
<evidence type="ECO:0000256" key="5">
    <source>
        <dbReference type="ARBA" id="ARBA00022833"/>
    </source>
</evidence>
<evidence type="ECO:0000256" key="4">
    <source>
        <dbReference type="ARBA" id="ARBA00022801"/>
    </source>
</evidence>
<dbReference type="InterPro" id="IPR009045">
    <property type="entry name" value="Zn_M74/Hedgehog-like"/>
</dbReference>
<keyword evidence="3" id="KW-0479">Metal-binding</keyword>
<dbReference type="SUPFAM" id="SSF55166">
    <property type="entry name" value="Hedgehog/DD-peptidase"/>
    <property type="match status" value="1"/>
</dbReference>
<gene>
    <name evidence="11" type="ORF">FD16_GL001020</name>
</gene>
<comment type="similarity">
    <text evidence="9 10">Belongs to the peptidase M15D family.</text>
</comment>
<dbReference type="eggNOG" id="COG2173">
    <property type="taxonomic scope" value="Bacteria"/>
</dbReference>
<evidence type="ECO:0000256" key="10">
    <source>
        <dbReference type="PIRNR" id="PIRNR026671"/>
    </source>
</evidence>
<dbReference type="Pfam" id="PF01427">
    <property type="entry name" value="Peptidase_M15"/>
    <property type="match status" value="1"/>
</dbReference>
<keyword evidence="7 9" id="KW-0482">Metalloprotease</keyword>
<comment type="caution">
    <text evidence="9">Lacks conserved residue(s) required for the propagation of feature annotation.</text>
</comment>
<dbReference type="AlphaFoldDB" id="A0A0R1VZP4"/>
<dbReference type="GO" id="GO:0006508">
    <property type="term" value="P:proteolysis"/>
    <property type="evidence" value="ECO:0007669"/>
    <property type="project" value="UniProtKB-KW"/>
</dbReference>
<keyword evidence="12" id="KW-1185">Reference proteome</keyword>
<dbReference type="PANTHER" id="PTHR43126">
    <property type="entry name" value="D-ALANYL-D-ALANINE DIPEPTIDASE"/>
    <property type="match status" value="1"/>
</dbReference>
<dbReference type="Gene3D" id="3.30.1380.10">
    <property type="match status" value="1"/>
</dbReference>
<evidence type="ECO:0000256" key="3">
    <source>
        <dbReference type="ARBA" id="ARBA00022723"/>
    </source>
</evidence>
<dbReference type="RefSeq" id="WP_010622967.1">
    <property type="nucleotide sequence ID" value="NZ_AZGF01000023.1"/>
</dbReference>
<dbReference type="PANTHER" id="PTHR43126:SF1">
    <property type="entry name" value="D-ALANYL-D-ALANINE DIPEPTIDASE"/>
    <property type="match status" value="1"/>
</dbReference>
<dbReference type="Proteomes" id="UP000051820">
    <property type="component" value="Unassembled WGS sequence"/>
</dbReference>
<dbReference type="InterPro" id="IPR000755">
    <property type="entry name" value="A_A_dipeptidase"/>
</dbReference>
<evidence type="ECO:0000256" key="1">
    <source>
        <dbReference type="ARBA" id="ARBA00001362"/>
    </source>
</evidence>
<reference evidence="11 12" key="1">
    <citation type="journal article" date="2015" name="Genome Announc.">
        <title>Expanding the biotechnology potential of lactobacilli through comparative genomics of 213 strains and associated genera.</title>
        <authorList>
            <person name="Sun Z."/>
            <person name="Harris H.M."/>
            <person name="McCann A."/>
            <person name="Guo C."/>
            <person name="Argimon S."/>
            <person name="Zhang W."/>
            <person name="Yang X."/>
            <person name="Jeffery I.B."/>
            <person name="Cooney J.C."/>
            <person name="Kagawa T.F."/>
            <person name="Liu W."/>
            <person name="Song Y."/>
            <person name="Salvetti E."/>
            <person name="Wrobel A."/>
            <person name="Rasinkangas P."/>
            <person name="Parkhill J."/>
            <person name="Rea M.C."/>
            <person name="O'Sullivan O."/>
            <person name="Ritari J."/>
            <person name="Douillard F.P."/>
            <person name="Paul Ross R."/>
            <person name="Yang R."/>
            <person name="Briner A.E."/>
            <person name="Felis G.E."/>
            <person name="de Vos W.M."/>
            <person name="Barrangou R."/>
            <person name="Klaenhammer T.R."/>
            <person name="Caufield P.W."/>
            <person name="Cui Y."/>
            <person name="Zhang H."/>
            <person name="O'Toole P.W."/>
        </authorList>
    </citation>
    <scope>NUCLEOTIDE SEQUENCE [LARGE SCALE GENOMIC DNA]</scope>
    <source>
        <strain evidence="11 12">DSM 5007</strain>
    </source>
</reference>
<dbReference type="GO" id="GO:0160237">
    <property type="term" value="F:D-Ala-D-Ala dipeptidase activity"/>
    <property type="evidence" value="ECO:0007669"/>
    <property type="project" value="UniProtKB-EC"/>
</dbReference>
<protein>
    <recommendedName>
        <fullName evidence="9 10">D-alanyl-D-alanine dipeptidase</fullName>
        <shortName evidence="9 10">D-Ala-D-Ala dipeptidase</shortName>
        <ecNumber evidence="9 10">3.4.13.22</ecNumber>
    </recommendedName>
</protein>
<accession>A0A0R1VZP4</accession>
<dbReference type="GO" id="GO:0008237">
    <property type="term" value="F:metallopeptidase activity"/>
    <property type="evidence" value="ECO:0007669"/>
    <property type="project" value="UniProtKB-KW"/>
</dbReference>
<dbReference type="STRING" id="1423807.FD16_GL001020"/>
<evidence type="ECO:0000256" key="8">
    <source>
        <dbReference type="ARBA" id="ARBA00023316"/>
    </source>
</evidence>
<comment type="function">
    <text evidence="9 10">Catalyzes hydrolysis of the D-alanyl-D-alanine dipeptide.</text>
</comment>
<evidence type="ECO:0000313" key="11">
    <source>
        <dbReference type="EMBL" id="KRM10986.1"/>
    </source>
</evidence>
<dbReference type="EC" id="3.4.13.22" evidence="9 10"/>
<evidence type="ECO:0000256" key="6">
    <source>
        <dbReference type="ARBA" id="ARBA00022997"/>
    </source>
</evidence>
<comment type="catalytic activity">
    <reaction evidence="1 9 10">
        <text>D-alanyl-D-alanine + H2O = 2 D-alanine</text>
        <dbReference type="Rhea" id="RHEA:20661"/>
        <dbReference type="ChEBI" id="CHEBI:15377"/>
        <dbReference type="ChEBI" id="CHEBI:57416"/>
        <dbReference type="ChEBI" id="CHEBI:57822"/>
        <dbReference type="EC" id="3.4.13.22"/>
    </reaction>
</comment>
<feature type="active site" description="Proton donor/acceptor" evidence="9">
    <location>
        <position position="168"/>
    </location>
</feature>
<evidence type="ECO:0000256" key="9">
    <source>
        <dbReference type="HAMAP-Rule" id="MF_01924"/>
    </source>
</evidence>
<keyword evidence="8 10" id="KW-0961">Cell wall biogenesis/degradation</keyword>
<feature type="site" description="Transition state stabilizer" evidence="9">
    <location>
        <position position="78"/>
    </location>
</feature>
<dbReference type="CDD" id="cd14840">
    <property type="entry name" value="D-Ala-D-Ala_dipeptidase_Aad"/>
    <property type="match status" value="1"/>
</dbReference>
<dbReference type="OrthoDB" id="9801430at2"/>
<sequence length="192" mass="22265">MIAINSPETPDDGFLNVQALDPTIIVELRYATENNFTGQQIYDFSTAIARAGTVRKLTKANQLLKDQGFRLKIWDAYRPVESQSKLFNVNPDTKWVAKPNPNFSHQKGVTFDLTLCELDGTEVPMQSGFDDFTDKSKRNYRRKPYQEHNYQVLNRAMQKAGFTGYENEWWDYRDSQMDQYAPASAKPDEYRL</sequence>
<keyword evidence="4 9" id="KW-0378">Hydrolase</keyword>
<evidence type="ECO:0000256" key="7">
    <source>
        <dbReference type="ARBA" id="ARBA00023049"/>
    </source>
</evidence>
<dbReference type="PIRSF" id="PIRSF026671">
    <property type="entry name" value="AA_dipeptidase"/>
    <property type="match status" value="1"/>
</dbReference>
<evidence type="ECO:0000313" key="12">
    <source>
        <dbReference type="Proteomes" id="UP000051820"/>
    </source>
</evidence>
<dbReference type="GO" id="GO:0071555">
    <property type="term" value="P:cell wall organization"/>
    <property type="evidence" value="ECO:0007669"/>
    <property type="project" value="UniProtKB-KW"/>
</dbReference>
<organism evidence="11 12">
    <name type="scientific">Paucilactobacillus suebicus DSM 5007 = KCTC 3549</name>
    <dbReference type="NCBI Taxonomy" id="1423807"/>
    <lineage>
        <taxon>Bacteria</taxon>
        <taxon>Bacillati</taxon>
        <taxon>Bacillota</taxon>
        <taxon>Bacilli</taxon>
        <taxon>Lactobacillales</taxon>
        <taxon>Lactobacillaceae</taxon>
        <taxon>Paucilactobacillus</taxon>
    </lineage>
</organism>
<proteinExistence type="inferred from homology"/>
<keyword evidence="5" id="KW-0862">Zinc</keyword>